<dbReference type="InterPro" id="IPR002150">
    <property type="entry name" value="Ribosomal_bL31"/>
</dbReference>
<name>A0A1G2QML9_9BACT</name>
<accession>A0A1G2QML9</accession>
<dbReference type="GO" id="GO:1990904">
    <property type="term" value="C:ribonucleoprotein complex"/>
    <property type="evidence" value="ECO:0007669"/>
    <property type="project" value="UniProtKB-KW"/>
</dbReference>
<keyword evidence="7" id="KW-0479">Metal-binding</keyword>
<keyword evidence="2 7" id="KW-0699">rRNA-binding</keyword>
<dbReference type="NCBIfam" id="NF000612">
    <property type="entry name" value="PRK00019.1"/>
    <property type="match status" value="1"/>
</dbReference>
<reference evidence="8 9" key="1">
    <citation type="journal article" date="2016" name="Nat. Commun.">
        <title>Thousands of microbial genomes shed light on interconnected biogeochemical processes in an aquifer system.</title>
        <authorList>
            <person name="Anantharaman K."/>
            <person name="Brown C.T."/>
            <person name="Hug L.A."/>
            <person name="Sharon I."/>
            <person name="Castelle C.J."/>
            <person name="Probst A.J."/>
            <person name="Thomas B.C."/>
            <person name="Singh A."/>
            <person name="Wilkins M.J."/>
            <person name="Karaoz U."/>
            <person name="Brodie E.L."/>
            <person name="Williams K.H."/>
            <person name="Hubbard S.S."/>
            <person name="Banfield J.F."/>
        </authorList>
    </citation>
    <scope>NUCLEOTIDE SEQUENCE [LARGE SCALE GENOMIC DNA]</scope>
</reference>
<comment type="subunit">
    <text evidence="7">Part of the 50S ribosomal subunit.</text>
</comment>
<sequence>MKKEIHPTYYPTATVHCSCGNTFTVGSTKPEIKVEICSACHPFFTGSEKVMDTAGRVEKFRARAAKAFAKKK</sequence>
<dbReference type="Pfam" id="PF01197">
    <property type="entry name" value="Ribosomal_L31"/>
    <property type="match status" value="1"/>
</dbReference>
<evidence type="ECO:0000256" key="4">
    <source>
        <dbReference type="ARBA" id="ARBA00022980"/>
    </source>
</evidence>
<comment type="similarity">
    <text evidence="1 7">Belongs to the bacterial ribosomal protein bL31 family. Type A subfamily.</text>
</comment>
<dbReference type="NCBIfam" id="NF001809">
    <property type="entry name" value="PRK00528.1"/>
    <property type="match status" value="1"/>
</dbReference>
<dbReference type="InterPro" id="IPR034704">
    <property type="entry name" value="Ribosomal_bL28/bL31-like_sf"/>
</dbReference>
<gene>
    <name evidence="7" type="primary">rpmE</name>
    <name evidence="8" type="ORF">A2569_02285</name>
</gene>
<keyword evidence="3 7" id="KW-0694">RNA-binding</keyword>
<comment type="function">
    <text evidence="7">Binds the 23S rRNA.</text>
</comment>
<evidence type="ECO:0000256" key="6">
    <source>
        <dbReference type="ARBA" id="ARBA00035687"/>
    </source>
</evidence>
<dbReference type="EMBL" id="MHTL01000004">
    <property type="protein sequence ID" value="OHA61141.1"/>
    <property type="molecule type" value="Genomic_DNA"/>
</dbReference>
<dbReference type="InterPro" id="IPR027491">
    <property type="entry name" value="Ribosomal_bL31_A"/>
</dbReference>
<dbReference type="GO" id="GO:0005840">
    <property type="term" value="C:ribosome"/>
    <property type="evidence" value="ECO:0007669"/>
    <property type="project" value="UniProtKB-KW"/>
</dbReference>
<dbReference type="HAMAP" id="MF_00501">
    <property type="entry name" value="Ribosomal_bL31_1"/>
    <property type="match status" value="1"/>
</dbReference>
<comment type="caution">
    <text evidence="8">The sequence shown here is derived from an EMBL/GenBank/DDBJ whole genome shotgun (WGS) entry which is preliminary data.</text>
</comment>
<evidence type="ECO:0000256" key="7">
    <source>
        <dbReference type="HAMAP-Rule" id="MF_00501"/>
    </source>
</evidence>
<dbReference type="PANTHER" id="PTHR33280">
    <property type="entry name" value="50S RIBOSOMAL PROTEIN L31, CHLOROPLASTIC"/>
    <property type="match status" value="1"/>
</dbReference>
<evidence type="ECO:0000256" key="2">
    <source>
        <dbReference type="ARBA" id="ARBA00022730"/>
    </source>
</evidence>
<dbReference type="PROSITE" id="PS01143">
    <property type="entry name" value="RIBOSOMAL_L31"/>
    <property type="match status" value="1"/>
</dbReference>
<evidence type="ECO:0000313" key="9">
    <source>
        <dbReference type="Proteomes" id="UP000177090"/>
    </source>
</evidence>
<keyword evidence="7" id="KW-0862">Zinc</keyword>
<dbReference type="AlphaFoldDB" id="A0A1G2QML9"/>
<dbReference type="GO" id="GO:0006412">
    <property type="term" value="P:translation"/>
    <property type="evidence" value="ECO:0007669"/>
    <property type="project" value="UniProtKB-UniRule"/>
</dbReference>
<protein>
    <recommendedName>
        <fullName evidence="6 7">Large ribosomal subunit protein bL31</fullName>
    </recommendedName>
</protein>
<feature type="binding site" evidence="7">
    <location>
        <position position="17"/>
    </location>
    <ligand>
        <name>Zn(2+)</name>
        <dbReference type="ChEBI" id="CHEBI:29105"/>
    </ligand>
</feature>
<organism evidence="8 9">
    <name type="scientific">Candidatus Vogelbacteria bacterium RIFOXYD1_FULL_51_18</name>
    <dbReference type="NCBI Taxonomy" id="1802440"/>
    <lineage>
        <taxon>Bacteria</taxon>
        <taxon>Candidatus Vogeliibacteriota</taxon>
    </lineage>
</organism>
<comment type="cofactor">
    <cofactor evidence="7">
        <name>Zn(2+)</name>
        <dbReference type="ChEBI" id="CHEBI:29105"/>
    </cofactor>
    <text evidence="7">Binds 1 zinc ion per subunit.</text>
</comment>
<feature type="binding site" evidence="7">
    <location>
        <position position="19"/>
    </location>
    <ligand>
        <name>Zn(2+)</name>
        <dbReference type="ChEBI" id="CHEBI:29105"/>
    </ligand>
</feature>
<dbReference type="STRING" id="1802440.A2569_02285"/>
<dbReference type="SUPFAM" id="SSF143800">
    <property type="entry name" value="L28p-like"/>
    <property type="match status" value="1"/>
</dbReference>
<feature type="binding site" evidence="7">
    <location>
        <position position="40"/>
    </location>
    <ligand>
        <name>Zn(2+)</name>
        <dbReference type="ChEBI" id="CHEBI:29105"/>
    </ligand>
</feature>
<dbReference type="NCBIfam" id="TIGR00105">
    <property type="entry name" value="L31"/>
    <property type="match status" value="1"/>
</dbReference>
<keyword evidence="4 7" id="KW-0689">Ribosomal protein</keyword>
<feature type="binding site" evidence="7">
    <location>
        <position position="37"/>
    </location>
    <ligand>
        <name>Zn(2+)</name>
        <dbReference type="ChEBI" id="CHEBI:29105"/>
    </ligand>
</feature>
<dbReference type="Proteomes" id="UP000177090">
    <property type="component" value="Unassembled WGS sequence"/>
</dbReference>
<dbReference type="Gene3D" id="4.10.830.30">
    <property type="entry name" value="Ribosomal protein L31"/>
    <property type="match status" value="1"/>
</dbReference>
<dbReference type="PRINTS" id="PR01249">
    <property type="entry name" value="RIBOSOMALL31"/>
</dbReference>
<dbReference type="PANTHER" id="PTHR33280:SF1">
    <property type="entry name" value="LARGE RIBOSOMAL SUBUNIT PROTEIN BL31C"/>
    <property type="match status" value="1"/>
</dbReference>
<proteinExistence type="inferred from homology"/>
<evidence type="ECO:0000256" key="5">
    <source>
        <dbReference type="ARBA" id="ARBA00023274"/>
    </source>
</evidence>
<dbReference type="GO" id="GO:0003735">
    <property type="term" value="F:structural constituent of ribosome"/>
    <property type="evidence" value="ECO:0007669"/>
    <property type="project" value="InterPro"/>
</dbReference>
<evidence type="ECO:0000313" key="8">
    <source>
        <dbReference type="EMBL" id="OHA61141.1"/>
    </source>
</evidence>
<evidence type="ECO:0000256" key="3">
    <source>
        <dbReference type="ARBA" id="ARBA00022884"/>
    </source>
</evidence>
<dbReference type="GO" id="GO:0046872">
    <property type="term" value="F:metal ion binding"/>
    <property type="evidence" value="ECO:0007669"/>
    <property type="project" value="UniProtKB-KW"/>
</dbReference>
<dbReference type="GO" id="GO:0019843">
    <property type="term" value="F:rRNA binding"/>
    <property type="evidence" value="ECO:0007669"/>
    <property type="project" value="UniProtKB-KW"/>
</dbReference>
<dbReference type="InterPro" id="IPR042105">
    <property type="entry name" value="Ribosomal_bL31_sf"/>
</dbReference>
<keyword evidence="5 7" id="KW-0687">Ribonucleoprotein</keyword>
<evidence type="ECO:0000256" key="1">
    <source>
        <dbReference type="ARBA" id="ARBA00009296"/>
    </source>
</evidence>